<dbReference type="PRINTS" id="PR00502">
    <property type="entry name" value="NUDIXFAMILY"/>
</dbReference>
<comment type="similarity">
    <text evidence="2 4">Belongs to the Nudix hydrolase family.</text>
</comment>
<dbReference type="PANTHER" id="PTHR43046:SF14">
    <property type="entry name" value="MUTT_NUDIX FAMILY PROTEIN"/>
    <property type="match status" value="1"/>
</dbReference>
<accession>H5XJE5</accession>
<dbReference type="Pfam" id="PF00293">
    <property type="entry name" value="NUDIX"/>
    <property type="match status" value="1"/>
</dbReference>
<dbReference type="HOGENOM" id="CLU_037162_20_2_11"/>
<dbReference type="OrthoDB" id="9804442at2"/>
<evidence type="ECO:0000256" key="2">
    <source>
        <dbReference type="ARBA" id="ARBA00005582"/>
    </source>
</evidence>
<organism evidence="6 7">
    <name type="scientific">Saccharomonospora cyanea NA-134</name>
    <dbReference type="NCBI Taxonomy" id="882082"/>
    <lineage>
        <taxon>Bacteria</taxon>
        <taxon>Bacillati</taxon>
        <taxon>Actinomycetota</taxon>
        <taxon>Actinomycetes</taxon>
        <taxon>Pseudonocardiales</taxon>
        <taxon>Pseudonocardiaceae</taxon>
        <taxon>Saccharomonospora</taxon>
    </lineage>
</organism>
<evidence type="ECO:0000313" key="7">
    <source>
        <dbReference type="Proteomes" id="UP000002791"/>
    </source>
</evidence>
<comment type="cofactor">
    <cofactor evidence="1">
        <name>Mg(2+)</name>
        <dbReference type="ChEBI" id="CHEBI:18420"/>
    </cofactor>
</comment>
<dbReference type="RefSeq" id="WP_005453761.1">
    <property type="nucleotide sequence ID" value="NZ_CM001440.1"/>
</dbReference>
<evidence type="ECO:0000256" key="1">
    <source>
        <dbReference type="ARBA" id="ARBA00001946"/>
    </source>
</evidence>
<dbReference type="eggNOG" id="COG1051">
    <property type="taxonomic scope" value="Bacteria"/>
</dbReference>
<evidence type="ECO:0000256" key="4">
    <source>
        <dbReference type="RuleBase" id="RU003476"/>
    </source>
</evidence>
<dbReference type="CDD" id="cd04673">
    <property type="entry name" value="NUDIX_ADPRase"/>
    <property type="match status" value="1"/>
</dbReference>
<keyword evidence="3 4" id="KW-0378">Hydrolase</keyword>
<name>H5XJE5_9PSEU</name>
<dbReference type="InterPro" id="IPR015797">
    <property type="entry name" value="NUDIX_hydrolase-like_dom_sf"/>
</dbReference>
<proteinExistence type="inferred from homology"/>
<dbReference type="Gene3D" id="3.90.79.10">
    <property type="entry name" value="Nucleoside Triphosphate Pyrophosphohydrolase"/>
    <property type="match status" value="1"/>
</dbReference>
<dbReference type="GO" id="GO:0016787">
    <property type="term" value="F:hydrolase activity"/>
    <property type="evidence" value="ECO:0007669"/>
    <property type="project" value="UniProtKB-KW"/>
</dbReference>
<dbReference type="PANTHER" id="PTHR43046">
    <property type="entry name" value="GDP-MANNOSE MANNOSYL HYDROLASE"/>
    <property type="match status" value="1"/>
</dbReference>
<sequence>MGTERCVGGIVFDADGRLLLVRRGHAPSAGLWSLPGGRVEPGETDAEAVVRELREETGLTVRPSGLVGSVTRGRYEIHDYTCAVEGGRLRPGDDADDARWVSTAELSALQRAGLLAERLAEALRAWGVNPRC</sequence>
<feature type="domain" description="Nudix hydrolase" evidence="5">
    <location>
        <begin position="2"/>
        <end position="123"/>
    </location>
</feature>
<dbReference type="Proteomes" id="UP000002791">
    <property type="component" value="Chromosome"/>
</dbReference>
<gene>
    <name evidence="6" type="ORF">SaccyDRAFT_0772</name>
</gene>
<reference evidence="6 7" key="1">
    <citation type="submission" date="2011-11" db="EMBL/GenBank/DDBJ databases">
        <title>The Noncontiguous Finished sequence of Saccharomonospora cyanea NA-134.</title>
        <authorList>
            <consortium name="US DOE Joint Genome Institute"/>
            <person name="Lucas S."/>
            <person name="Han J."/>
            <person name="Lapidus A."/>
            <person name="Cheng J.-F."/>
            <person name="Goodwin L."/>
            <person name="Pitluck S."/>
            <person name="Peters L."/>
            <person name="Ovchinnikova G."/>
            <person name="Lu M."/>
            <person name="Detter J.C."/>
            <person name="Han C."/>
            <person name="Tapia R."/>
            <person name="Land M."/>
            <person name="Hauser L."/>
            <person name="Kyrpides N."/>
            <person name="Ivanova N."/>
            <person name="Pagani I."/>
            <person name="Brambilla E.-M."/>
            <person name="Klenk H.-P."/>
            <person name="Woyke T."/>
        </authorList>
    </citation>
    <scope>NUCLEOTIDE SEQUENCE [LARGE SCALE GENOMIC DNA]</scope>
    <source>
        <strain evidence="6 7">NA-134</strain>
    </source>
</reference>
<dbReference type="SUPFAM" id="SSF55811">
    <property type="entry name" value="Nudix"/>
    <property type="match status" value="1"/>
</dbReference>
<dbReference type="EMBL" id="CM001440">
    <property type="protein sequence ID" value="EHR59695.1"/>
    <property type="molecule type" value="Genomic_DNA"/>
</dbReference>
<dbReference type="InterPro" id="IPR020084">
    <property type="entry name" value="NUDIX_hydrolase_CS"/>
</dbReference>
<dbReference type="STRING" id="882082.SaccyDRAFT_0772"/>
<dbReference type="PROSITE" id="PS00893">
    <property type="entry name" value="NUDIX_BOX"/>
    <property type="match status" value="1"/>
</dbReference>
<dbReference type="AlphaFoldDB" id="H5XJE5"/>
<keyword evidence="7" id="KW-1185">Reference proteome</keyword>
<evidence type="ECO:0000256" key="3">
    <source>
        <dbReference type="ARBA" id="ARBA00022801"/>
    </source>
</evidence>
<protein>
    <submittedName>
        <fullName evidence="6">ADP-ribose pyrophosphatase</fullName>
    </submittedName>
</protein>
<evidence type="ECO:0000313" key="6">
    <source>
        <dbReference type="EMBL" id="EHR59695.1"/>
    </source>
</evidence>
<dbReference type="InterPro" id="IPR000086">
    <property type="entry name" value="NUDIX_hydrolase_dom"/>
</dbReference>
<dbReference type="InterPro" id="IPR020476">
    <property type="entry name" value="Nudix_hydrolase"/>
</dbReference>
<dbReference type="PROSITE" id="PS51462">
    <property type="entry name" value="NUDIX"/>
    <property type="match status" value="1"/>
</dbReference>
<evidence type="ECO:0000259" key="5">
    <source>
        <dbReference type="PROSITE" id="PS51462"/>
    </source>
</evidence>